<accession>A0A4S4B3S3</accession>
<organism evidence="2 3">
    <name type="scientific">Pseudothauera nasutitermitis</name>
    <dbReference type="NCBI Taxonomy" id="2565930"/>
    <lineage>
        <taxon>Bacteria</taxon>
        <taxon>Pseudomonadati</taxon>
        <taxon>Pseudomonadota</taxon>
        <taxon>Betaproteobacteria</taxon>
        <taxon>Rhodocyclales</taxon>
        <taxon>Zoogloeaceae</taxon>
        <taxon>Pseudothauera</taxon>
    </lineage>
</organism>
<keyword evidence="1" id="KW-0812">Transmembrane</keyword>
<gene>
    <name evidence="2" type="ORF">E6C76_02750</name>
</gene>
<evidence type="ECO:0000313" key="3">
    <source>
        <dbReference type="Proteomes" id="UP000308430"/>
    </source>
</evidence>
<keyword evidence="1" id="KW-0472">Membrane</keyword>
<protein>
    <submittedName>
        <fullName evidence="2">Uncharacterized protein</fullName>
    </submittedName>
</protein>
<feature type="transmembrane region" description="Helical" evidence="1">
    <location>
        <begin position="6"/>
        <end position="24"/>
    </location>
</feature>
<sequence>MDDWLVKLIAPVLAAAAGVYLGFLQGRWSKYREIVYAKKIEIYGNLVTQLLEFTSLCAPNDKLTMDQYAKVVSGFIETQNAFFRASLFMPEALHRDIQIAFTPANDRIARIHATLDSLKKMRNGEAKSEQELGVQDYAEFKTRTLGALEDLKGLPGPFLPLVQEVPRMVKMLKKDLGISTLDSRFYEKAP</sequence>
<dbReference type="AlphaFoldDB" id="A0A4S4B3S3"/>
<name>A0A4S4B3S3_9RHOO</name>
<comment type="caution">
    <text evidence="2">The sequence shown here is derived from an EMBL/GenBank/DDBJ whole genome shotgun (WGS) entry which is preliminary data.</text>
</comment>
<reference evidence="2 3" key="1">
    <citation type="submission" date="2019-04" db="EMBL/GenBank/DDBJ databases">
        <title>Azoarcus nasutitermitis sp. nov. isolated from termite nest.</title>
        <authorList>
            <person name="Lin S.-Y."/>
            <person name="Hameed A."/>
            <person name="Hsu Y.-H."/>
            <person name="Young C.-C."/>
        </authorList>
    </citation>
    <scope>NUCLEOTIDE SEQUENCE [LARGE SCALE GENOMIC DNA]</scope>
    <source>
        <strain evidence="2 3">CC-YHH838</strain>
    </source>
</reference>
<keyword evidence="3" id="KW-1185">Reference proteome</keyword>
<dbReference type="RefSeq" id="WP_136346721.1">
    <property type="nucleotide sequence ID" value="NZ_SSOC01000001.1"/>
</dbReference>
<proteinExistence type="predicted"/>
<evidence type="ECO:0000256" key="1">
    <source>
        <dbReference type="SAM" id="Phobius"/>
    </source>
</evidence>
<evidence type="ECO:0000313" key="2">
    <source>
        <dbReference type="EMBL" id="THF67312.1"/>
    </source>
</evidence>
<dbReference type="EMBL" id="SSOC01000001">
    <property type="protein sequence ID" value="THF67312.1"/>
    <property type="molecule type" value="Genomic_DNA"/>
</dbReference>
<dbReference type="Proteomes" id="UP000308430">
    <property type="component" value="Unassembled WGS sequence"/>
</dbReference>
<keyword evidence="1" id="KW-1133">Transmembrane helix</keyword>